<comment type="caution">
    <text evidence="1">The sequence shown here is derived from an EMBL/GenBank/DDBJ whole genome shotgun (WGS) entry which is preliminary data.</text>
</comment>
<dbReference type="RefSeq" id="WP_146891348.1">
    <property type="nucleotide sequence ID" value="NZ_BJXB01000047.1"/>
</dbReference>
<dbReference type="Proteomes" id="UP000321306">
    <property type="component" value="Unassembled WGS sequence"/>
</dbReference>
<evidence type="ECO:0000313" key="1">
    <source>
        <dbReference type="EMBL" id="GEM49891.1"/>
    </source>
</evidence>
<name>A0A511NBZ9_DEIC1</name>
<proteinExistence type="predicted"/>
<accession>A0A511NBZ9</accession>
<keyword evidence="2" id="KW-1185">Reference proteome</keyword>
<evidence type="ECO:0000313" key="2">
    <source>
        <dbReference type="Proteomes" id="UP000321306"/>
    </source>
</evidence>
<dbReference type="EMBL" id="BJXB01000047">
    <property type="protein sequence ID" value="GEM49891.1"/>
    <property type="molecule type" value="Genomic_DNA"/>
</dbReference>
<organism evidence="1 2">
    <name type="scientific">Deinococcus cellulosilyticus (strain DSM 18568 / NBRC 106333 / KACC 11606 / 5516J-15)</name>
    <dbReference type="NCBI Taxonomy" id="1223518"/>
    <lineage>
        <taxon>Bacteria</taxon>
        <taxon>Thermotogati</taxon>
        <taxon>Deinococcota</taxon>
        <taxon>Deinococci</taxon>
        <taxon>Deinococcales</taxon>
        <taxon>Deinococcaceae</taxon>
        <taxon>Deinococcus</taxon>
    </lineage>
</organism>
<protein>
    <submittedName>
        <fullName evidence="1">Uncharacterized protein</fullName>
    </submittedName>
</protein>
<gene>
    <name evidence="1" type="ORF">DC3_55260</name>
</gene>
<dbReference type="AlphaFoldDB" id="A0A511NBZ9"/>
<sequence length="146" mass="16588">MNSFMTFEKNVPPMLFLNLPEEDVPEASKRVQAVFAAPQVQQAFHLTGDVSCNRNSDGTLQVFFRSENPAYHPRDLEDLELHDDIQDLLNASSPSRRVEVQVAFTLLGQLYFRMPGGHWLNLHLMTAGFEHLFSRTFSPPAAVRKT</sequence>
<reference evidence="1 2" key="1">
    <citation type="submission" date="2019-07" db="EMBL/GenBank/DDBJ databases">
        <title>Whole genome shotgun sequence of Deinococcus cellulosilyticus NBRC 106333.</title>
        <authorList>
            <person name="Hosoyama A."/>
            <person name="Uohara A."/>
            <person name="Ohji S."/>
            <person name="Ichikawa N."/>
        </authorList>
    </citation>
    <scope>NUCLEOTIDE SEQUENCE [LARGE SCALE GENOMIC DNA]</scope>
    <source>
        <strain evidence="1 2">NBRC 106333</strain>
    </source>
</reference>